<dbReference type="OrthoDB" id="9803578at2"/>
<dbReference type="SUPFAM" id="SSF53474">
    <property type="entry name" value="alpha/beta-Hydrolases"/>
    <property type="match status" value="1"/>
</dbReference>
<reference evidence="1 2" key="1">
    <citation type="submission" date="2018-08" db="EMBL/GenBank/DDBJ databases">
        <title>A genome reference for cultivated species of the human gut microbiota.</title>
        <authorList>
            <person name="Zou Y."/>
            <person name="Xue W."/>
            <person name="Luo G."/>
        </authorList>
    </citation>
    <scope>NUCLEOTIDE SEQUENCE [LARGE SCALE GENOMIC DNA]</scope>
    <source>
        <strain evidence="1 2">AF04-15</strain>
    </source>
</reference>
<dbReference type="EMBL" id="QSBM01000015">
    <property type="protein sequence ID" value="RGX26584.1"/>
    <property type="molecule type" value="Genomic_DNA"/>
</dbReference>
<protein>
    <recommendedName>
        <fullName evidence="3">Alpha/beta hydrolase</fullName>
    </recommendedName>
</protein>
<name>A0A413FBJ0_9FIRM</name>
<dbReference type="AlphaFoldDB" id="A0A413FBJ0"/>
<dbReference type="InterPro" id="IPR029058">
    <property type="entry name" value="AB_hydrolase_fold"/>
</dbReference>
<dbReference type="Pfam" id="PF00756">
    <property type="entry name" value="Esterase"/>
    <property type="match status" value="1"/>
</dbReference>
<dbReference type="Gene3D" id="3.40.50.1820">
    <property type="entry name" value="alpha/beta hydrolase"/>
    <property type="match status" value="1"/>
</dbReference>
<comment type="caution">
    <text evidence="1">The sequence shown here is derived from an EMBL/GenBank/DDBJ whole genome shotgun (WGS) entry which is preliminary data.</text>
</comment>
<gene>
    <name evidence="1" type="ORF">DWV29_18555</name>
</gene>
<accession>A0A413FBJ0</accession>
<dbReference type="RefSeq" id="WP_007710955.1">
    <property type="nucleotide sequence ID" value="NZ_JAWRJJ010000003.1"/>
</dbReference>
<organism evidence="1 2">
    <name type="scientific">Enterocloster asparagiformis</name>
    <dbReference type="NCBI Taxonomy" id="333367"/>
    <lineage>
        <taxon>Bacteria</taxon>
        <taxon>Bacillati</taxon>
        <taxon>Bacillota</taxon>
        <taxon>Clostridia</taxon>
        <taxon>Lachnospirales</taxon>
        <taxon>Lachnospiraceae</taxon>
        <taxon>Enterocloster</taxon>
    </lineage>
</organism>
<sequence length="237" mass="26168">MALIQINMYSSALTTATAANVVIPLENNEKEKYPVLWLLPPAGLDHTAWQRRVRVERLAEKYGIIAAMPNMALSYGLDMAHGLKYFTMLEKELPALLKDYFPVDLSEQYIAGAGEGGYAALRTALLSKAHYKAAISLSCGNLTDEVFVDDSKTNQILNAFGTESIGKCKGTDFDLAQLMGNGESELFLAYGDGDELKKSCADLAARLNSDHVKKSRGSMSWEEWEEALDWFLEQVAL</sequence>
<evidence type="ECO:0000313" key="2">
    <source>
        <dbReference type="Proteomes" id="UP000283880"/>
    </source>
</evidence>
<proteinExistence type="predicted"/>
<dbReference type="Proteomes" id="UP000283880">
    <property type="component" value="Unassembled WGS sequence"/>
</dbReference>
<evidence type="ECO:0000313" key="1">
    <source>
        <dbReference type="EMBL" id="RGX26584.1"/>
    </source>
</evidence>
<evidence type="ECO:0008006" key="3">
    <source>
        <dbReference type="Google" id="ProtNLM"/>
    </source>
</evidence>
<dbReference type="InterPro" id="IPR000801">
    <property type="entry name" value="Esterase-like"/>
</dbReference>